<evidence type="ECO:0000313" key="1">
    <source>
        <dbReference type="EMBL" id="CAB4018914.1"/>
    </source>
</evidence>
<dbReference type="Proteomes" id="UP001152795">
    <property type="component" value="Unassembled WGS sequence"/>
</dbReference>
<dbReference type="EMBL" id="CACRXK020010217">
    <property type="protein sequence ID" value="CAB4018914.1"/>
    <property type="molecule type" value="Genomic_DNA"/>
</dbReference>
<evidence type="ECO:0000313" key="2">
    <source>
        <dbReference type="Proteomes" id="UP001152795"/>
    </source>
</evidence>
<keyword evidence="2" id="KW-1185">Reference proteome</keyword>
<reference evidence="1" key="1">
    <citation type="submission" date="2020-04" db="EMBL/GenBank/DDBJ databases">
        <authorList>
            <person name="Alioto T."/>
            <person name="Alioto T."/>
            <person name="Gomez Garrido J."/>
        </authorList>
    </citation>
    <scope>NUCLEOTIDE SEQUENCE</scope>
    <source>
        <strain evidence="1">A484AB</strain>
    </source>
</reference>
<accession>A0A6S7IIQ2</accession>
<dbReference type="AlphaFoldDB" id="A0A6S7IIQ2"/>
<name>A0A6S7IIQ2_PARCT</name>
<sequence>MAYQKFALRFLETVSKGLEKLDKRVERFERLSIEGRDTKECKDIVSPNYPMAFVLFLFVCGLFSTSQGCVVKEMQKNKTGKNKKKNKWRNKNRKKMRKRRIALKTTKRSKKRY</sequence>
<comment type="caution">
    <text evidence="1">The sequence shown here is derived from an EMBL/GenBank/DDBJ whole genome shotgun (WGS) entry which is preliminary data.</text>
</comment>
<organism evidence="1 2">
    <name type="scientific">Paramuricea clavata</name>
    <name type="common">Red gorgonian</name>
    <name type="synonym">Violescent sea-whip</name>
    <dbReference type="NCBI Taxonomy" id="317549"/>
    <lineage>
        <taxon>Eukaryota</taxon>
        <taxon>Metazoa</taxon>
        <taxon>Cnidaria</taxon>
        <taxon>Anthozoa</taxon>
        <taxon>Octocorallia</taxon>
        <taxon>Malacalcyonacea</taxon>
        <taxon>Plexauridae</taxon>
        <taxon>Paramuricea</taxon>
    </lineage>
</organism>
<proteinExistence type="predicted"/>
<gene>
    <name evidence="1" type="ORF">PACLA_8A030206</name>
</gene>
<protein>
    <submittedName>
        <fullName evidence="1">Uncharacterized protein</fullName>
    </submittedName>
</protein>